<dbReference type="Pfam" id="PF05137">
    <property type="entry name" value="PilN"/>
    <property type="match status" value="1"/>
</dbReference>
<name>A0A193LHW2_9GAMM</name>
<dbReference type="RefSeq" id="WP_068617098.1">
    <property type="nucleotide sequence ID" value="NZ_CP016268.1"/>
</dbReference>
<accession>A0A193LHW2</accession>
<protein>
    <recommendedName>
        <fullName evidence="4">MSHA biogenesis protein MshI</fullName>
    </recommendedName>
</protein>
<dbReference type="EMBL" id="CP016268">
    <property type="protein sequence ID" value="ANO52100.1"/>
    <property type="molecule type" value="Genomic_DNA"/>
</dbReference>
<dbReference type="KEGG" id="woc:BA177_13635"/>
<dbReference type="AlphaFoldDB" id="A0A193LHW2"/>
<proteinExistence type="predicted"/>
<evidence type="ECO:0008006" key="4">
    <source>
        <dbReference type="Google" id="ProtNLM"/>
    </source>
</evidence>
<dbReference type="STRING" id="1548547.BA177_13635"/>
<organism evidence="2 3">
    <name type="scientific">Woeseia oceani</name>
    <dbReference type="NCBI Taxonomy" id="1548547"/>
    <lineage>
        <taxon>Bacteria</taxon>
        <taxon>Pseudomonadati</taxon>
        <taxon>Pseudomonadota</taxon>
        <taxon>Gammaproteobacteria</taxon>
        <taxon>Woeseiales</taxon>
        <taxon>Woeseiaceae</taxon>
        <taxon>Woeseia</taxon>
    </lineage>
</organism>
<reference evidence="2 3" key="1">
    <citation type="submission" date="2016-06" db="EMBL/GenBank/DDBJ databases">
        <title>Complete genome sequence of a deep-branching marine Gamma Proteobacterium Woeseia oceani type strain XK5.</title>
        <authorList>
            <person name="Mu D."/>
            <person name="Du Z."/>
        </authorList>
    </citation>
    <scope>NUCLEOTIDE SEQUENCE [LARGE SCALE GENOMIC DNA]</scope>
    <source>
        <strain evidence="2 3">XK5</strain>
    </source>
</reference>
<keyword evidence="1" id="KW-1133">Transmembrane helix</keyword>
<dbReference type="Proteomes" id="UP000092695">
    <property type="component" value="Chromosome"/>
</dbReference>
<keyword evidence="1" id="KW-0812">Transmembrane</keyword>
<evidence type="ECO:0000256" key="1">
    <source>
        <dbReference type="SAM" id="Phobius"/>
    </source>
</evidence>
<keyword evidence="1" id="KW-0472">Membrane</keyword>
<evidence type="ECO:0000313" key="2">
    <source>
        <dbReference type="EMBL" id="ANO52100.1"/>
    </source>
</evidence>
<dbReference type="InterPro" id="IPR007813">
    <property type="entry name" value="PilN"/>
</dbReference>
<dbReference type="OrthoDB" id="6876592at2"/>
<evidence type="ECO:0000313" key="3">
    <source>
        <dbReference type="Proteomes" id="UP000092695"/>
    </source>
</evidence>
<feature type="transmembrane region" description="Helical" evidence="1">
    <location>
        <begin position="21"/>
        <end position="44"/>
    </location>
</feature>
<gene>
    <name evidence="2" type="ORF">BA177_13635</name>
</gene>
<keyword evidence="3" id="KW-1185">Reference proteome</keyword>
<sequence>MQQEVNFYQPRFRERTVRFPAILLLQVAASVIVALFLLSTYASYRIAGVDKELTVIAAQESAAIERLGNLRATIEAVAGETSWADRLDQASGELSEKEASLRLISGTELGDANGFARHLRSLARQTMPGLWLTNIALSAKGERVWLQGEALRADLVPSYLQYLADEEPFAAQRFHRLEIDRAGDETAQTVSFVVTSDATLKANEVLFQ</sequence>